<dbReference type="AlphaFoldDB" id="A0A9W6VW47"/>
<dbReference type="RefSeq" id="WP_285633237.1">
    <property type="nucleotide sequence ID" value="NZ_BSTJ01000014.1"/>
</dbReference>
<gene>
    <name evidence="2" type="ORF">Airi01_086580</name>
</gene>
<feature type="chain" id="PRO_5040727099" evidence="1">
    <location>
        <begin position="20"/>
        <end position="137"/>
    </location>
</feature>
<feature type="signal peptide" evidence="1">
    <location>
        <begin position="1"/>
        <end position="19"/>
    </location>
</feature>
<evidence type="ECO:0000313" key="2">
    <source>
        <dbReference type="EMBL" id="GLY80391.1"/>
    </source>
</evidence>
<keyword evidence="1" id="KW-0732">Signal</keyword>
<evidence type="ECO:0000313" key="3">
    <source>
        <dbReference type="Proteomes" id="UP001165135"/>
    </source>
</evidence>
<accession>A0A9W6VW47</accession>
<name>A0A9W6VW47_9ACTN</name>
<evidence type="ECO:0000256" key="1">
    <source>
        <dbReference type="SAM" id="SignalP"/>
    </source>
</evidence>
<protein>
    <submittedName>
        <fullName evidence="2">Uncharacterized protein</fullName>
    </submittedName>
</protein>
<proteinExistence type="predicted"/>
<reference evidence="2" key="1">
    <citation type="submission" date="2023-03" db="EMBL/GenBank/DDBJ databases">
        <title>Actinoallomurus iriomotensis NBRC 103681.</title>
        <authorList>
            <person name="Ichikawa N."/>
            <person name="Sato H."/>
            <person name="Tonouchi N."/>
        </authorList>
    </citation>
    <scope>NUCLEOTIDE SEQUENCE</scope>
    <source>
        <strain evidence="2">NBRC 103681</strain>
    </source>
</reference>
<dbReference type="Proteomes" id="UP001165135">
    <property type="component" value="Unassembled WGS sequence"/>
</dbReference>
<organism evidence="2 3">
    <name type="scientific">Actinoallomurus iriomotensis</name>
    <dbReference type="NCBI Taxonomy" id="478107"/>
    <lineage>
        <taxon>Bacteria</taxon>
        <taxon>Bacillati</taxon>
        <taxon>Actinomycetota</taxon>
        <taxon>Actinomycetes</taxon>
        <taxon>Streptosporangiales</taxon>
        <taxon>Thermomonosporaceae</taxon>
        <taxon>Actinoallomurus</taxon>
    </lineage>
</organism>
<dbReference type="EMBL" id="BSTJ01000014">
    <property type="protein sequence ID" value="GLY80391.1"/>
    <property type="molecule type" value="Genomic_DNA"/>
</dbReference>
<comment type="caution">
    <text evidence="2">The sequence shown here is derived from an EMBL/GenBank/DDBJ whole genome shotgun (WGS) entry which is preliminary data.</text>
</comment>
<sequence length="137" mass="15066">MRIASAVLAFVSAGTLVLAGTGTAAIVADIGLISPAANAAERNYEAEICSDGGGYDLALVNVGGYNQNNNFVHTPNFRLTSVGHGCNYKVNWWFKPNQTIEINARMYGETTWHRFYRNFAHCAIDSIHTSARMCYIW</sequence>